<comment type="caution">
    <text evidence="4">The sequence shown here is derived from an EMBL/GenBank/DDBJ whole genome shotgun (WGS) entry which is preliminary data.</text>
</comment>
<dbReference type="InterPro" id="IPR013783">
    <property type="entry name" value="Ig-like_fold"/>
</dbReference>
<reference evidence="4" key="1">
    <citation type="submission" date="2020-09" db="EMBL/GenBank/DDBJ databases">
        <title>A novel bacterium of genus Paenibacillus, isolated from South China Sea.</title>
        <authorList>
            <person name="Huang H."/>
            <person name="Mo K."/>
            <person name="Hu Y."/>
        </authorList>
    </citation>
    <scope>NUCLEOTIDE SEQUENCE</scope>
    <source>
        <strain evidence="4">IB182493</strain>
    </source>
</reference>
<gene>
    <name evidence="4" type="ORF">IDH41_08055</name>
</gene>
<dbReference type="Gene3D" id="3.20.20.80">
    <property type="entry name" value="Glycosidases"/>
    <property type="match status" value="1"/>
</dbReference>
<proteinExistence type="predicted"/>
<sequence>MKPSDYVTESTIARKIRFLSVINARLYPGKELLIELTELPKPPTNVEKWGIFELSLFGPSEGNPYQEVHLTARFQYKNRIVEPEGFYDGNGVYRIRFMPDEVGVWRYITSCSSPELDGRHGEFTCTEPSPSNHGPVRVKDGYHFAYEDGTAYMPFGTTCYHWTHHGDERNEELTLQTLEASPFNKVRMCLLPTRGMRPPRIVFAGTGPEDADRTRFNPAFFAHLEKRIADLGRLGIEADLILFHPYDKGEWGFDGMDRESDQYYLRYVIARLAAFRNVWWSLSNEYDFNKCKTVEDWDRLLQFVQRRDPYRHLRSIHNGTKMYESSPLYDFSKPWITHQSIQHWDPELTTEWRRANRKPVVIDEISYEGNSPRRWGNISGEEMTHRFWETMARGGYVTHGEAYIDPDKLAWISSGGTLRGESAERMAFLRRIMEEGPADWLQAAEDGDYYLNYFGRHQHAYCELSLPMGAEYAVEIIDAWKMTVTPLCGTFSGTSRVELPGKPYTALRIRKSGQAAGREERA</sequence>
<evidence type="ECO:0000259" key="2">
    <source>
        <dbReference type="Pfam" id="PF16586"/>
    </source>
</evidence>
<dbReference type="SUPFAM" id="SSF51445">
    <property type="entry name" value="(Trans)glycosidases"/>
    <property type="match status" value="1"/>
</dbReference>
<accession>A0A927CJY9</accession>
<evidence type="ECO:0000313" key="4">
    <source>
        <dbReference type="EMBL" id="MBD2868527.1"/>
    </source>
</evidence>
<dbReference type="PANTHER" id="PTHR37836:SF2">
    <property type="entry name" value="DUF4038 DOMAIN-CONTAINING PROTEIN"/>
    <property type="match status" value="1"/>
</dbReference>
<evidence type="ECO:0000259" key="1">
    <source>
        <dbReference type="Pfam" id="PF13204"/>
    </source>
</evidence>
<dbReference type="Gene3D" id="2.60.40.3950">
    <property type="match status" value="1"/>
</dbReference>
<dbReference type="AlphaFoldDB" id="A0A927CJY9"/>
<dbReference type="InterPro" id="IPR025277">
    <property type="entry name" value="Apiosidase-like_cat_dom"/>
</dbReference>
<feature type="domain" description="DUF5605" evidence="3">
    <location>
        <begin position="443"/>
        <end position="510"/>
    </location>
</feature>
<organism evidence="4 5">
    <name type="scientific">Paenibacillus arenilitoris</name>
    <dbReference type="NCBI Taxonomy" id="2772299"/>
    <lineage>
        <taxon>Bacteria</taxon>
        <taxon>Bacillati</taxon>
        <taxon>Bacillota</taxon>
        <taxon>Bacilli</taxon>
        <taxon>Bacillales</taxon>
        <taxon>Paenibacillaceae</taxon>
        <taxon>Paenibacillus</taxon>
    </lineage>
</organism>
<feature type="domain" description="Apiosidase-like catalytic" evidence="1">
    <location>
        <begin position="140"/>
        <end position="403"/>
    </location>
</feature>
<dbReference type="EMBL" id="JACXIY010000010">
    <property type="protein sequence ID" value="MBD2868527.1"/>
    <property type="molecule type" value="Genomic_DNA"/>
</dbReference>
<name>A0A927CJY9_9BACL</name>
<evidence type="ECO:0000313" key="5">
    <source>
        <dbReference type="Proteomes" id="UP000632125"/>
    </source>
</evidence>
<dbReference type="PANTHER" id="PTHR37836">
    <property type="entry name" value="LMO1036 PROTEIN"/>
    <property type="match status" value="1"/>
</dbReference>
<dbReference type="InterPro" id="IPR041239">
    <property type="entry name" value="DUF5605"/>
</dbReference>
<feature type="domain" description="DUF5060" evidence="2">
    <location>
        <begin position="45"/>
        <end position="111"/>
    </location>
</feature>
<dbReference type="InterPro" id="IPR017853">
    <property type="entry name" value="GH"/>
</dbReference>
<evidence type="ECO:0000259" key="3">
    <source>
        <dbReference type="Pfam" id="PF18310"/>
    </source>
</evidence>
<dbReference type="Pfam" id="PF18310">
    <property type="entry name" value="DUF5605"/>
    <property type="match status" value="1"/>
</dbReference>
<protein>
    <submittedName>
        <fullName evidence="4">DUF5060 domain-containing protein</fullName>
    </submittedName>
</protein>
<keyword evidence="5" id="KW-1185">Reference proteome</keyword>
<dbReference type="Pfam" id="PF13204">
    <property type="entry name" value="Apiosidase"/>
    <property type="match status" value="1"/>
</dbReference>
<dbReference type="Pfam" id="PF16586">
    <property type="entry name" value="DUF5060"/>
    <property type="match status" value="1"/>
</dbReference>
<dbReference type="InterPro" id="IPR032260">
    <property type="entry name" value="DUF5060"/>
</dbReference>
<dbReference type="Gene3D" id="2.60.40.10">
    <property type="entry name" value="Immunoglobulins"/>
    <property type="match status" value="1"/>
</dbReference>
<dbReference type="Proteomes" id="UP000632125">
    <property type="component" value="Unassembled WGS sequence"/>
</dbReference>